<evidence type="ECO:0000256" key="1">
    <source>
        <dbReference type="SAM" id="MobiDB-lite"/>
    </source>
</evidence>
<feature type="region of interest" description="Disordered" evidence="1">
    <location>
        <begin position="1"/>
        <end position="30"/>
    </location>
</feature>
<protein>
    <submittedName>
        <fullName evidence="2">Uncharacterized protein</fullName>
    </submittedName>
</protein>
<dbReference type="AlphaFoldDB" id="A0A7S1NTI1"/>
<gene>
    <name evidence="2" type="ORF">EGYM00392_LOCUS50432</name>
</gene>
<organism evidence="2">
    <name type="scientific">Eutreptiella gymnastica</name>
    <dbReference type="NCBI Taxonomy" id="73025"/>
    <lineage>
        <taxon>Eukaryota</taxon>
        <taxon>Discoba</taxon>
        <taxon>Euglenozoa</taxon>
        <taxon>Euglenida</taxon>
        <taxon>Spirocuta</taxon>
        <taxon>Euglenophyceae</taxon>
        <taxon>Eutreptiales</taxon>
        <taxon>Eutreptiaceae</taxon>
        <taxon>Eutreptiella</taxon>
    </lineage>
</organism>
<feature type="region of interest" description="Disordered" evidence="1">
    <location>
        <begin position="124"/>
        <end position="160"/>
    </location>
</feature>
<proteinExistence type="predicted"/>
<name>A0A7S1NTI1_9EUGL</name>
<accession>A0A7S1NTI1</accession>
<sequence length="277" mass="30842">MFNPYFRNDPRNLAQREEDEEVRLEKEEQHHRRTTRLADAARWRLNVEVDPETGLDAGALPLYLLDIYKVKKQRPASADPYKDGRDRVCFRPQEAAKNISEEPFESRKWKYMPERDRQALGHSISGFGRYRSPPKRKRRANVRRGGPEAPPSRVETHPTTLACTPEGTFLTKVNFTGLDPDGECVATGQARRPSALKATGFNSEGECGTAGTGRCRRPSMVNFAGLGLADGRAPPPPSKWNSPTFTGTQEVGSAVRAILGLRSAPGSGHRQGLECTW</sequence>
<feature type="compositionally biased region" description="Basic residues" evidence="1">
    <location>
        <begin position="132"/>
        <end position="142"/>
    </location>
</feature>
<reference evidence="2" key="1">
    <citation type="submission" date="2021-01" db="EMBL/GenBank/DDBJ databases">
        <authorList>
            <person name="Corre E."/>
            <person name="Pelletier E."/>
            <person name="Niang G."/>
            <person name="Scheremetjew M."/>
            <person name="Finn R."/>
            <person name="Kale V."/>
            <person name="Holt S."/>
            <person name="Cochrane G."/>
            <person name="Meng A."/>
            <person name="Brown T."/>
            <person name="Cohen L."/>
        </authorList>
    </citation>
    <scope>NUCLEOTIDE SEQUENCE</scope>
    <source>
        <strain evidence="2">NIES-381</strain>
    </source>
</reference>
<evidence type="ECO:0000313" key="2">
    <source>
        <dbReference type="EMBL" id="CAD9039267.1"/>
    </source>
</evidence>
<dbReference type="EMBL" id="HBGA01135992">
    <property type="protein sequence ID" value="CAD9039267.1"/>
    <property type="molecule type" value="Transcribed_RNA"/>
</dbReference>